<evidence type="ECO:0000313" key="9">
    <source>
        <dbReference type="EMBL" id="KAF6057170.1"/>
    </source>
</evidence>
<protein>
    <submittedName>
        <fullName evidence="9">Peroxisomal membrane associated protein 20 domain protein</fullName>
    </submittedName>
</protein>
<dbReference type="EMBL" id="JABWAB010000003">
    <property type="protein sequence ID" value="KAF6057170.1"/>
    <property type="molecule type" value="Genomic_DNA"/>
</dbReference>
<keyword evidence="2 7" id="KW-0575">Peroxidase</keyword>
<dbReference type="SUPFAM" id="SSF52833">
    <property type="entry name" value="Thioredoxin-like"/>
    <property type="match status" value="1"/>
</dbReference>
<evidence type="ECO:0000256" key="4">
    <source>
        <dbReference type="ARBA" id="ARBA00023002"/>
    </source>
</evidence>
<dbReference type="GO" id="GO:0042744">
    <property type="term" value="P:hydrogen peroxide catabolic process"/>
    <property type="evidence" value="ECO:0007669"/>
    <property type="project" value="TreeGrafter"/>
</dbReference>
<dbReference type="GO" id="GO:0034599">
    <property type="term" value="P:cellular response to oxidative stress"/>
    <property type="evidence" value="ECO:0007669"/>
    <property type="project" value="InterPro"/>
</dbReference>
<dbReference type="GO" id="GO:0008379">
    <property type="term" value="F:thioredoxin peroxidase activity"/>
    <property type="evidence" value="ECO:0007669"/>
    <property type="project" value="InterPro"/>
</dbReference>
<keyword evidence="5 7" id="KW-0676">Redox-active center</keyword>
<dbReference type="InterPro" id="IPR013740">
    <property type="entry name" value="Redoxin"/>
</dbReference>
<dbReference type="Proteomes" id="UP000590412">
    <property type="component" value="Unassembled WGS sequence"/>
</dbReference>
<dbReference type="CDD" id="cd03013">
    <property type="entry name" value="PRX5_like"/>
    <property type="match status" value="1"/>
</dbReference>
<reference evidence="9" key="1">
    <citation type="submission" date="2020-03" db="EMBL/GenBank/DDBJ databases">
        <title>FDA dAtabase for Regulatory Grade micrObial Sequences (FDA-ARGOS): Supporting development and validation of Infectious Disease Dx tests.</title>
        <authorList>
            <person name="Campos J."/>
            <person name="Goldberg B."/>
            <person name="Tallon L."/>
            <person name="Sadzewicz L."/>
            <person name="Vavikolanu K."/>
            <person name="Mehta A."/>
            <person name="Aluvathingal J."/>
            <person name="Nadendla S."/>
            <person name="Nandy P."/>
            <person name="Geyer C."/>
            <person name="Yan Y."/>
            <person name="Sichtig H."/>
        </authorList>
    </citation>
    <scope>NUCLEOTIDE SEQUENCE [LARGE SCALE GENOMIC DNA]</scope>
    <source>
        <strain evidence="9">FDAARGOS_652</strain>
    </source>
</reference>
<evidence type="ECO:0000256" key="3">
    <source>
        <dbReference type="ARBA" id="ARBA00022862"/>
    </source>
</evidence>
<dbReference type="Pfam" id="PF08534">
    <property type="entry name" value="Redoxin"/>
    <property type="match status" value="1"/>
</dbReference>
<evidence type="ECO:0000256" key="2">
    <source>
        <dbReference type="ARBA" id="ARBA00022559"/>
    </source>
</evidence>
<evidence type="ECO:0000256" key="5">
    <source>
        <dbReference type="ARBA" id="ARBA00023284"/>
    </source>
</evidence>
<dbReference type="OrthoDB" id="1882547at2759"/>
<gene>
    <name evidence="9" type="primary">pmp20</name>
    <name evidence="9" type="ORF">FOB60_001725</name>
</gene>
<dbReference type="GO" id="GO:0005777">
    <property type="term" value="C:peroxisome"/>
    <property type="evidence" value="ECO:0007669"/>
    <property type="project" value="TreeGrafter"/>
</dbReference>
<dbReference type="InterPro" id="IPR013766">
    <property type="entry name" value="Thioredoxin_domain"/>
</dbReference>
<dbReference type="PROSITE" id="PS51352">
    <property type="entry name" value="THIOREDOXIN_2"/>
    <property type="match status" value="1"/>
</dbReference>
<comment type="caution">
    <text evidence="9">The sequence shown here is derived from an EMBL/GenBank/DDBJ whole genome shotgun (WGS) entry which is preliminary data.</text>
</comment>
<sequence length="181" mass="19975">MQHILRPAIRQSANQFKQSYRFYAAVGDAIPKTVVFEGSPGNDVNLAKETEKGKSLLVGVPGAFSPGCTQKHIPGYIKNVEEFKNKGVDNIFVLAVNDPFVTKAWGENLLKDQAPVRFLADSTGDFTKELDLLFDATKVFGNERSKRYALLVEDGKIKQTFIEPDNTSVDVSDATKVLSSF</sequence>
<feature type="domain" description="Thioredoxin" evidence="8">
    <location>
        <begin position="24"/>
        <end position="181"/>
    </location>
</feature>
<organism evidence="9 10">
    <name type="scientific">Candida parapsilosis</name>
    <name type="common">Yeast</name>
    <dbReference type="NCBI Taxonomy" id="5480"/>
    <lineage>
        <taxon>Eukaryota</taxon>
        <taxon>Fungi</taxon>
        <taxon>Dikarya</taxon>
        <taxon>Ascomycota</taxon>
        <taxon>Saccharomycotina</taxon>
        <taxon>Pichiomycetes</taxon>
        <taxon>Debaryomycetaceae</taxon>
        <taxon>Candida/Lodderomyces clade</taxon>
        <taxon>Candida</taxon>
    </lineage>
</organism>
<dbReference type="GO" id="GO:0045454">
    <property type="term" value="P:cell redox homeostasis"/>
    <property type="evidence" value="ECO:0007669"/>
    <property type="project" value="TreeGrafter"/>
</dbReference>
<feature type="active site" description="Cysteine sulfenic acid (-SOH) intermediate" evidence="6">
    <location>
        <position position="68"/>
    </location>
</feature>
<dbReference type="Gene3D" id="3.40.30.10">
    <property type="entry name" value="Glutaredoxin"/>
    <property type="match status" value="1"/>
</dbReference>
<dbReference type="PANTHER" id="PTHR10430:SF39">
    <property type="entry name" value="PEROXISOMAL MEMBRANE ASSOCIATED PROTEIN 20"/>
    <property type="match status" value="1"/>
</dbReference>
<comment type="function">
    <text evidence="7">Thiol-specific peroxidase that catalyzes the reduction of hydrogen peroxide and organic hydroperoxides to water and alcohols, respectively. Plays a role in cell protection against oxidative stress by detoxifying peroxides.</text>
</comment>
<dbReference type="AlphaFoldDB" id="A0A8X7NPW3"/>
<proteinExistence type="inferred from homology"/>
<dbReference type="GO" id="GO:0005829">
    <property type="term" value="C:cytosol"/>
    <property type="evidence" value="ECO:0007669"/>
    <property type="project" value="TreeGrafter"/>
</dbReference>
<evidence type="ECO:0000313" key="10">
    <source>
        <dbReference type="Proteomes" id="UP000590412"/>
    </source>
</evidence>
<dbReference type="InterPro" id="IPR037944">
    <property type="entry name" value="PRX5-like"/>
</dbReference>
<comment type="similarity">
    <text evidence="1 7">Belongs to the peroxiredoxin family. Prx5 subfamily.</text>
</comment>
<dbReference type="FunFam" id="3.40.30.10:FF:000159">
    <property type="entry name" value="Peroxiredoxin"/>
    <property type="match status" value="1"/>
</dbReference>
<evidence type="ECO:0000256" key="7">
    <source>
        <dbReference type="RuleBase" id="RU366011"/>
    </source>
</evidence>
<keyword evidence="3 7" id="KW-0049">Antioxidant</keyword>
<name>A0A8X7NPW3_CANPA</name>
<keyword evidence="4 7" id="KW-0560">Oxidoreductase</keyword>
<accession>A0A8X7NPW3</accession>
<dbReference type="InterPro" id="IPR036249">
    <property type="entry name" value="Thioredoxin-like_sf"/>
</dbReference>
<evidence type="ECO:0000259" key="8">
    <source>
        <dbReference type="PROSITE" id="PS51352"/>
    </source>
</evidence>
<dbReference type="PANTHER" id="PTHR10430">
    <property type="entry name" value="PEROXIREDOXIN"/>
    <property type="match status" value="1"/>
</dbReference>
<evidence type="ECO:0000256" key="1">
    <source>
        <dbReference type="ARBA" id="ARBA00010505"/>
    </source>
</evidence>
<dbReference type="GO" id="GO:0005739">
    <property type="term" value="C:mitochondrion"/>
    <property type="evidence" value="ECO:0007669"/>
    <property type="project" value="TreeGrafter"/>
</dbReference>
<evidence type="ECO:0000256" key="6">
    <source>
        <dbReference type="PIRSR" id="PIRSR637944-1"/>
    </source>
</evidence>